<organism evidence="1 2">
    <name type="scientific">Mesorhizobium opportunistum</name>
    <dbReference type="NCBI Taxonomy" id="593909"/>
    <lineage>
        <taxon>Bacteria</taxon>
        <taxon>Pseudomonadati</taxon>
        <taxon>Pseudomonadota</taxon>
        <taxon>Alphaproteobacteria</taxon>
        <taxon>Hyphomicrobiales</taxon>
        <taxon>Phyllobacteriaceae</taxon>
        <taxon>Mesorhizobium</taxon>
    </lineage>
</organism>
<sequence>MHSRKPVMAALVKEIDSVRLSISLLQIDQCRDARPGRSAWRSGYELNAQKARLARLETVLASYPSAPAARRLEHQQSE</sequence>
<name>A0ABV1YR30_9HYPH</name>
<gene>
    <name evidence="1" type="ORF">NKI33_31240</name>
</gene>
<dbReference type="RefSeq" id="WP_287274472.1">
    <property type="nucleotide sequence ID" value="NZ_JAMYMY010000070.1"/>
</dbReference>
<protein>
    <submittedName>
        <fullName evidence="1">Uncharacterized protein</fullName>
    </submittedName>
</protein>
<proteinExistence type="predicted"/>
<evidence type="ECO:0000313" key="2">
    <source>
        <dbReference type="Proteomes" id="UP001464387"/>
    </source>
</evidence>
<comment type="caution">
    <text evidence="1">The sequence shown here is derived from an EMBL/GenBank/DDBJ whole genome shotgun (WGS) entry which is preliminary data.</text>
</comment>
<dbReference type="Proteomes" id="UP001464387">
    <property type="component" value="Unassembled WGS sequence"/>
</dbReference>
<evidence type="ECO:0000313" key="1">
    <source>
        <dbReference type="EMBL" id="MER8937419.1"/>
    </source>
</evidence>
<accession>A0ABV1YR30</accession>
<dbReference type="EMBL" id="JAMYPJ010000075">
    <property type="protein sequence ID" value="MER8937419.1"/>
    <property type="molecule type" value="Genomic_DNA"/>
</dbReference>
<reference evidence="1 2" key="1">
    <citation type="journal article" date="2024" name="Proc. Natl. Acad. Sci. U.S.A.">
        <title>The evolutionary genomics of adaptation to stress in wild rhizobium bacteria.</title>
        <authorList>
            <person name="Kehlet-Delgado H."/>
            <person name="Montoya A.P."/>
            <person name="Jensen K.T."/>
            <person name="Wendlandt C.E."/>
            <person name="Dexheimer C."/>
            <person name="Roberts M."/>
            <person name="Torres Martinez L."/>
            <person name="Friesen M.L."/>
            <person name="Griffitts J.S."/>
            <person name="Porter S.S."/>
        </authorList>
    </citation>
    <scope>NUCLEOTIDE SEQUENCE [LARGE SCALE GENOMIC DNA]</scope>
    <source>
        <strain evidence="1 2">M0729</strain>
    </source>
</reference>
<keyword evidence="2" id="KW-1185">Reference proteome</keyword>